<keyword evidence="2" id="KW-1185">Reference proteome</keyword>
<reference evidence="1 2" key="1">
    <citation type="submission" date="2019-05" db="EMBL/GenBank/DDBJ databases">
        <title>Emergence of the Ug99 lineage of the wheat stem rust pathogen through somatic hybridization.</title>
        <authorList>
            <person name="Li F."/>
            <person name="Upadhyaya N.M."/>
            <person name="Sperschneider J."/>
            <person name="Matny O."/>
            <person name="Nguyen-Phuc H."/>
            <person name="Mago R."/>
            <person name="Raley C."/>
            <person name="Miller M.E."/>
            <person name="Silverstein K.A.T."/>
            <person name="Henningsen E."/>
            <person name="Hirsch C.D."/>
            <person name="Visser B."/>
            <person name="Pretorius Z.A."/>
            <person name="Steffenson B.J."/>
            <person name="Schwessinger B."/>
            <person name="Dodds P.N."/>
            <person name="Figueroa M."/>
        </authorList>
    </citation>
    <scope>NUCLEOTIDE SEQUENCE [LARGE SCALE GENOMIC DNA]</scope>
    <source>
        <strain evidence="1">21-0</strain>
    </source>
</reference>
<dbReference type="Proteomes" id="UP000324748">
    <property type="component" value="Unassembled WGS sequence"/>
</dbReference>
<accession>A0A5B0NBZ0</accession>
<evidence type="ECO:0000313" key="2">
    <source>
        <dbReference type="Proteomes" id="UP000324748"/>
    </source>
</evidence>
<evidence type="ECO:0000313" key="1">
    <source>
        <dbReference type="EMBL" id="KAA1086835.1"/>
    </source>
</evidence>
<proteinExistence type="predicted"/>
<dbReference type="AlphaFoldDB" id="A0A5B0NBZ0"/>
<sequence length="60" mass="6448">MFLVARTHIQRLPAVPLALASHTAELFGSPVFPELCVCTDAKCAGPKMVAGAMHYKVTLH</sequence>
<organism evidence="1 2">
    <name type="scientific">Puccinia graminis f. sp. tritici</name>
    <dbReference type="NCBI Taxonomy" id="56615"/>
    <lineage>
        <taxon>Eukaryota</taxon>
        <taxon>Fungi</taxon>
        <taxon>Dikarya</taxon>
        <taxon>Basidiomycota</taxon>
        <taxon>Pucciniomycotina</taxon>
        <taxon>Pucciniomycetes</taxon>
        <taxon>Pucciniales</taxon>
        <taxon>Pucciniaceae</taxon>
        <taxon>Puccinia</taxon>
    </lineage>
</organism>
<dbReference type="EMBL" id="VSWC01000105">
    <property type="protein sequence ID" value="KAA1086835.1"/>
    <property type="molecule type" value="Genomic_DNA"/>
</dbReference>
<protein>
    <submittedName>
        <fullName evidence="1">Uncharacterized protein</fullName>
    </submittedName>
</protein>
<comment type="caution">
    <text evidence="1">The sequence shown here is derived from an EMBL/GenBank/DDBJ whole genome shotgun (WGS) entry which is preliminary data.</text>
</comment>
<gene>
    <name evidence="1" type="ORF">PGT21_013096</name>
</gene>
<name>A0A5B0NBZ0_PUCGR</name>